<reference evidence="2" key="1">
    <citation type="submission" date="2020-11" db="EMBL/GenBank/DDBJ databases">
        <authorList>
            <person name="Tran Van P."/>
        </authorList>
    </citation>
    <scope>NUCLEOTIDE SEQUENCE</scope>
</reference>
<dbReference type="Proteomes" id="UP000759131">
    <property type="component" value="Unassembled WGS sequence"/>
</dbReference>
<keyword evidence="3" id="KW-1185">Reference proteome</keyword>
<dbReference type="AlphaFoldDB" id="A0A7R9L4J9"/>
<name>A0A7R9L4J9_9ACAR</name>
<comment type="similarity">
    <text evidence="1">Belongs to the short-chain dehydrogenases/reductases (SDR) family.</text>
</comment>
<proteinExistence type="inferred from homology"/>
<dbReference type="PRINTS" id="PR00080">
    <property type="entry name" value="SDRFAMILY"/>
</dbReference>
<gene>
    <name evidence="2" type="ORF">OSB1V03_LOCUS15179</name>
</gene>
<protein>
    <submittedName>
        <fullName evidence="2">Uncharacterized protein</fullName>
    </submittedName>
</protein>
<dbReference type="Pfam" id="PF13561">
    <property type="entry name" value="adh_short_C2"/>
    <property type="match status" value="1"/>
</dbReference>
<dbReference type="InterPro" id="IPR002347">
    <property type="entry name" value="SDR_fam"/>
</dbReference>
<dbReference type="PANTHER" id="PTHR43975">
    <property type="entry name" value="ZGC:101858"/>
    <property type="match status" value="1"/>
</dbReference>
<evidence type="ECO:0000256" key="1">
    <source>
        <dbReference type="RuleBase" id="RU000363"/>
    </source>
</evidence>
<dbReference type="EMBL" id="OC869885">
    <property type="protein sequence ID" value="CAD7634785.1"/>
    <property type="molecule type" value="Genomic_DNA"/>
</dbReference>
<sequence length="386" mass="42149">MTVTGSNSGIGESTVLLFSELGAKVVVTGRDADKNQVVANKCQQISPNNYKPLTVVADLSKEHDGNKLMDAVIEHYGQLDVLVNNAGKGGGRPDETLQELDQYYNINLRSVYQLCLKAKPLLEKTKGSIVNISSINGLKPFPNVSYCLSKAGLDMLTRCLAMNWGPIGIRVNGLNPGQVDTPIWHESTTMTSQQIHDMWKAVDMKYPVRRRGYPEDIAKAIAFLASKDSGFITVVLVTGSSSGIGETTALLFAKLGAKVVVTGRDANRVDDVANQCYQISPNKFTVLKFVGDLGEDESVDALMDLIVKTYNQLDVVVNNAGRGIDRNETLMKSFDDLHRVNLRSIYRICLKAQPLLEISKGVVINNSSICGLKPFPEMLAYCTSKA</sequence>
<dbReference type="SUPFAM" id="SSF51735">
    <property type="entry name" value="NAD(P)-binding Rossmann-fold domains"/>
    <property type="match status" value="2"/>
</dbReference>
<dbReference type="InterPro" id="IPR036291">
    <property type="entry name" value="NAD(P)-bd_dom_sf"/>
</dbReference>
<dbReference type="FunFam" id="3.40.50.720:FF:000084">
    <property type="entry name" value="Short-chain dehydrogenase reductase"/>
    <property type="match status" value="1"/>
</dbReference>
<dbReference type="PRINTS" id="PR00081">
    <property type="entry name" value="GDHRDH"/>
</dbReference>
<organism evidence="2">
    <name type="scientific">Medioppia subpectinata</name>
    <dbReference type="NCBI Taxonomy" id="1979941"/>
    <lineage>
        <taxon>Eukaryota</taxon>
        <taxon>Metazoa</taxon>
        <taxon>Ecdysozoa</taxon>
        <taxon>Arthropoda</taxon>
        <taxon>Chelicerata</taxon>
        <taxon>Arachnida</taxon>
        <taxon>Acari</taxon>
        <taxon>Acariformes</taxon>
        <taxon>Sarcoptiformes</taxon>
        <taxon>Oribatida</taxon>
        <taxon>Brachypylina</taxon>
        <taxon>Oppioidea</taxon>
        <taxon>Oppiidae</taxon>
        <taxon>Medioppia</taxon>
    </lineage>
</organism>
<dbReference type="Pfam" id="PF00106">
    <property type="entry name" value="adh_short"/>
    <property type="match status" value="1"/>
</dbReference>
<dbReference type="EMBL" id="CAJPIZ010015310">
    <property type="protein sequence ID" value="CAG2115215.1"/>
    <property type="molecule type" value="Genomic_DNA"/>
</dbReference>
<dbReference type="Gene3D" id="3.40.50.720">
    <property type="entry name" value="NAD(P)-binding Rossmann-like Domain"/>
    <property type="match status" value="2"/>
</dbReference>
<dbReference type="OrthoDB" id="6509454at2759"/>
<accession>A0A7R9L4J9</accession>
<feature type="non-terminal residue" evidence="2">
    <location>
        <position position="386"/>
    </location>
</feature>
<evidence type="ECO:0000313" key="2">
    <source>
        <dbReference type="EMBL" id="CAD7634785.1"/>
    </source>
</evidence>
<evidence type="ECO:0000313" key="3">
    <source>
        <dbReference type="Proteomes" id="UP000759131"/>
    </source>
</evidence>
<dbReference type="PANTHER" id="PTHR43975:SF2">
    <property type="entry name" value="EG:BACR7A4.14 PROTEIN-RELATED"/>
    <property type="match status" value="1"/>
</dbReference>